<dbReference type="OMA" id="QAYNIRD"/>
<dbReference type="GeneID" id="17271568"/>
<dbReference type="RefSeq" id="XP_005786322.1">
    <property type="nucleotide sequence ID" value="XM_005786265.1"/>
</dbReference>
<dbReference type="SUPFAM" id="SSF47923">
    <property type="entry name" value="Ypt/Rab-GAP domain of gyp1p"/>
    <property type="match status" value="2"/>
</dbReference>
<reference evidence="2" key="2">
    <citation type="submission" date="2024-10" db="UniProtKB">
        <authorList>
            <consortium name="EnsemblProtists"/>
        </authorList>
    </citation>
    <scope>IDENTIFICATION</scope>
</reference>
<dbReference type="PANTHER" id="PTHR22957:SF268">
    <property type="entry name" value="ANKYRIN REPEAT-CONTAINING PROTEIN"/>
    <property type="match status" value="1"/>
</dbReference>
<organism evidence="2 3">
    <name type="scientific">Emiliania huxleyi (strain CCMP1516)</name>
    <dbReference type="NCBI Taxonomy" id="280463"/>
    <lineage>
        <taxon>Eukaryota</taxon>
        <taxon>Haptista</taxon>
        <taxon>Haptophyta</taxon>
        <taxon>Prymnesiophyceae</taxon>
        <taxon>Isochrysidales</taxon>
        <taxon>Noelaerhabdaceae</taxon>
        <taxon>Emiliania</taxon>
    </lineage>
</organism>
<dbReference type="GeneID" id="17279164"/>
<dbReference type="PANTHER" id="PTHR22957">
    <property type="entry name" value="TBC1 DOMAIN FAMILY MEMBER GTPASE-ACTIVATING PROTEIN"/>
    <property type="match status" value="1"/>
</dbReference>
<dbReference type="PROSITE" id="PS50086">
    <property type="entry name" value="TBC_RABGAP"/>
    <property type="match status" value="1"/>
</dbReference>
<dbReference type="InterPro" id="IPR035969">
    <property type="entry name" value="Rab-GAP_TBC_sf"/>
</dbReference>
<dbReference type="InterPro" id="IPR000195">
    <property type="entry name" value="Rab-GAP-TBC_dom"/>
</dbReference>
<dbReference type="EnsemblProtists" id="EOD33670">
    <property type="protein sequence ID" value="EOD33670"/>
    <property type="gene ID" value="EMIHUDRAFT_313953"/>
</dbReference>
<keyword evidence="3" id="KW-1185">Reference proteome</keyword>
<dbReference type="PaxDb" id="2903-EOD26023"/>
<feature type="domain" description="Rab-GAP TBC" evidence="1">
    <location>
        <begin position="32"/>
        <end position="238"/>
    </location>
</feature>
<evidence type="ECO:0000313" key="2">
    <source>
        <dbReference type="EnsemblProtists" id="EOD26023"/>
    </source>
</evidence>
<dbReference type="RefSeq" id="XP_005778452.1">
    <property type="nucleotide sequence ID" value="XM_005778395.1"/>
</dbReference>
<dbReference type="HOGENOM" id="CLU_032509_0_0_1"/>
<dbReference type="SMART" id="SM00164">
    <property type="entry name" value="TBC"/>
    <property type="match status" value="1"/>
</dbReference>
<protein>
    <recommendedName>
        <fullName evidence="1">Rab-GAP TBC domain-containing protein</fullName>
    </recommendedName>
</protein>
<dbReference type="GO" id="GO:0005096">
    <property type="term" value="F:GTPase activator activity"/>
    <property type="evidence" value="ECO:0007669"/>
    <property type="project" value="TreeGrafter"/>
</dbReference>
<dbReference type="AlphaFoldDB" id="A0A0D3JR88"/>
<dbReference type="Gene3D" id="1.10.10.750">
    <property type="entry name" value="Ypt/Rab-GAP domain of gyp1p, domain 1"/>
    <property type="match status" value="1"/>
</dbReference>
<evidence type="ECO:0000313" key="3">
    <source>
        <dbReference type="Proteomes" id="UP000013827"/>
    </source>
</evidence>
<name>A0A0D3JR88_EMIH1</name>
<dbReference type="eggNOG" id="KOG1092">
    <property type="taxonomic scope" value="Eukaryota"/>
</dbReference>
<dbReference type="EnsemblProtists" id="EOD26023">
    <property type="protein sequence ID" value="EOD26023"/>
    <property type="gene ID" value="EMIHUDRAFT_315212"/>
</dbReference>
<reference evidence="3" key="1">
    <citation type="journal article" date="2013" name="Nature">
        <title>Pan genome of the phytoplankton Emiliania underpins its global distribution.</title>
        <authorList>
            <person name="Read B.A."/>
            <person name="Kegel J."/>
            <person name="Klute M.J."/>
            <person name="Kuo A."/>
            <person name="Lefebvre S.C."/>
            <person name="Maumus F."/>
            <person name="Mayer C."/>
            <person name="Miller J."/>
            <person name="Monier A."/>
            <person name="Salamov A."/>
            <person name="Young J."/>
            <person name="Aguilar M."/>
            <person name="Claverie J.M."/>
            <person name="Frickenhaus S."/>
            <person name="Gonzalez K."/>
            <person name="Herman E.K."/>
            <person name="Lin Y.C."/>
            <person name="Napier J."/>
            <person name="Ogata H."/>
            <person name="Sarno A.F."/>
            <person name="Shmutz J."/>
            <person name="Schroeder D."/>
            <person name="de Vargas C."/>
            <person name="Verret F."/>
            <person name="von Dassow P."/>
            <person name="Valentin K."/>
            <person name="Van de Peer Y."/>
            <person name="Wheeler G."/>
            <person name="Dacks J.B."/>
            <person name="Delwiche C.F."/>
            <person name="Dyhrman S.T."/>
            <person name="Glockner G."/>
            <person name="John U."/>
            <person name="Richards T."/>
            <person name="Worden A.Z."/>
            <person name="Zhang X."/>
            <person name="Grigoriev I.V."/>
            <person name="Allen A.E."/>
            <person name="Bidle K."/>
            <person name="Borodovsky M."/>
            <person name="Bowler C."/>
            <person name="Brownlee C."/>
            <person name="Cock J.M."/>
            <person name="Elias M."/>
            <person name="Gladyshev V.N."/>
            <person name="Groth M."/>
            <person name="Guda C."/>
            <person name="Hadaegh A."/>
            <person name="Iglesias-Rodriguez M.D."/>
            <person name="Jenkins J."/>
            <person name="Jones B.M."/>
            <person name="Lawson T."/>
            <person name="Leese F."/>
            <person name="Lindquist E."/>
            <person name="Lobanov A."/>
            <person name="Lomsadze A."/>
            <person name="Malik S.B."/>
            <person name="Marsh M.E."/>
            <person name="Mackinder L."/>
            <person name="Mock T."/>
            <person name="Mueller-Roeber B."/>
            <person name="Pagarete A."/>
            <person name="Parker M."/>
            <person name="Probert I."/>
            <person name="Quesneville H."/>
            <person name="Raines C."/>
            <person name="Rensing S.A."/>
            <person name="Riano-Pachon D.M."/>
            <person name="Richier S."/>
            <person name="Rokitta S."/>
            <person name="Shiraiwa Y."/>
            <person name="Soanes D.M."/>
            <person name="van der Giezen M."/>
            <person name="Wahlund T.M."/>
            <person name="Williams B."/>
            <person name="Wilson W."/>
            <person name="Wolfe G."/>
            <person name="Wurch L.L."/>
        </authorList>
    </citation>
    <scope>NUCLEOTIDE SEQUENCE</scope>
</reference>
<dbReference type="GeneID" id="17278941"/>
<dbReference type="STRING" id="2903.R1DEJ0"/>
<dbReference type="Gene3D" id="1.10.472.80">
    <property type="entry name" value="Ypt/Rab-GAP domain of gyp1p, domain 3"/>
    <property type="match status" value="1"/>
</dbReference>
<dbReference type="Pfam" id="PF00566">
    <property type="entry name" value="RabGAP-TBC"/>
    <property type="match status" value="1"/>
</dbReference>
<dbReference type="RefSeq" id="XP_005786099.1">
    <property type="nucleotide sequence ID" value="XM_005786042.1"/>
</dbReference>
<dbReference type="KEGG" id="ehx:EMIHUDRAFT_313953"/>
<sequence length="312" mass="35194">MLTPREEQEMAEVLESECAVEMDKLATLCRLGIPERLRAEAWKYLLGVTRPEKAQELSLGKLMEQRYLRLERAWQSDPQLELTRRIKAEVRGHHAAAPHLRSRQRLERLLRTYLHCHAADYTSGMLHLLAPFEHVYRDSDTDAYFGFEGLMGQLSWALTFEGRKQMAVALLTLLRHLLPELYAHLEAEERLTTGTRAAETGSPAGGGGWLDSWLSLLLSKELPLPCVLRLWDAYFSAPPEGSLQELHTFVCLAVLETCQDELLELDGDEELPQYLQHLPAMDMGRVVTSALNMRDDCLARGLCGSGGTRGAL</sequence>
<dbReference type="KEGG" id="ehx:EMIHUDRAFT_315212"/>
<dbReference type="KEGG" id="ehx:EMIHUDRAFT_122823"/>
<accession>A0A0D3JR88</accession>
<dbReference type="Proteomes" id="UP000013827">
    <property type="component" value="Unassembled WGS sequence"/>
</dbReference>
<evidence type="ECO:0000259" key="1">
    <source>
        <dbReference type="PROSITE" id="PS50086"/>
    </source>
</evidence>
<dbReference type="EnsemblProtists" id="EOD33893">
    <property type="protein sequence ID" value="EOD33893"/>
    <property type="gene ID" value="EMIHUDRAFT_122823"/>
</dbReference>
<proteinExistence type="predicted"/>